<name>A0A517ZHJ5_9PLAN</name>
<dbReference type="PANTHER" id="PTHR45866">
    <property type="entry name" value="DNA GYRASE/TOPOISOMERASE SUBUNIT B"/>
    <property type="match status" value="1"/>
</dbReference>
<comment type="catalytic activity">
    <reaction evidence="1">
        <text>ATP-dependent breakage, passage and rejoining of double-stranded DNA.</text>
        <dbReference type="EC" id="5.6.2.2"/>
    </reaction>
</comment>
<protein>
    <recommendedName>
        <fullName evidence="3">DNA topoisomerase (ATP-hydrolyzing)</fullName>
        <ecNumber evidence="3">5.6.2.2</ecNumber>
    </recommendedName>
</protein>
<evidence type="ECO:0000256" key="3">
    <source>
        <dbReference type="ARBA" id="ARBA00012895"/>
    </source>
</evidence>
<keyword evidence="10" id="KW-1185">Reference proteome</keyword>
<dbReference type="RefSeq" id="WP_145373972.1">
    <property type="nucleotide sequence ID" value="NZ_CP036276.1"/>
</dbReference>
<dbReference type="SUPFAM" id="SSF55874">
    <property type="entry name" value="ATPase domain of HSP90 chaperone/DNA topoisomerase II/histidine kinase"/>
    <property type="match status" value="1"/>
</dbReference>
<dbReference type="Proteomes" id="UP000319383">
    <property type="component" value="Chromosome"/>
</dbReference>
<dbReference type="KEGG" id="sdyn:Mal52_04080"/>
<evidence type="ECO:0000256" key="1">
    <source>
        <dbReference type="ARBA" id="ARBA00000185"/>
    </source>
</evidence>
<reference evidence="9 10" key="1">
    <citation type="submission" date="2019-02" db="EMBL/GenBank/DDBJ databases">
        <title>Deep-cultivation of Planctomycetes and their phenomic and genomic characterization uncovers novel biology.</title>
        <authorList>
            <person name="Wiegand S."/>
            <person name="Jogler M."/>
            <person name="Boedeker C."/>
            <person name="Pinto D."/>
            <person name="Vollmers J."/>
            <person name="Rivas-Marin E."/>
            <person name="Kohn T."/>
            <person name="Peeters S.H."/>
            <person name="Heuer A."/>
            <person name="Rast P."/>
            <person name="Oberbeckmann S."/>
            <person name="Bunk B."/>
            <person name="Jeske O."/>
            <person name="Meyerdierks A."/>
            <person name="Storesund J.E."/>
            <person name="Kallscheuer N."/>
            <person name="Luecker S."/>
            <person name="Lage O.M."/>
            <person name="Pohl T."/>
            <person name="Merkel B.J."/>
            <person name="Hornburger P."/>
            <person name="Mueller R.-W."/>
            <person name="Bruemmer F."/>
            <person name="Labrenz M."/>
            <person name="Spormann A.M."/>
            <person name="Op den Camp H."/>
            <person name="Overmann J."/>
            <person name="Amann R."/>
            <person name="Jetten M.S.M."/>
            <person name="Mascher T."/>
            <person name="Medema M.H."/>
            <person name="Devos D.P."/>
            <person name="Kaster A.-K."/>
            <person name="Ovreas L."/>
            <person name="Rohde M."/>
            <person name="Galperin M.Y."/>
            <person name="Jogler C."/>
        </authorList>
    </citation>
    <scope>NUCLEOTIDE SEQUENCE [LARGE SCALE GENOMIC DNA]</scope>
    <source>
        <strain evidence="9 10">Mal52</strain>
    </source>
</reference>
<dbReference type="EMBL" id="CP036276">
    <property type="protein sequence ID" value="QDU41953.1"/>
    <property type="molecule type" value="Genomic_DNA"/>
</dbReference>
<dbReference type="InterPro" id="IPR036890">
    <property type="entry name" value="HATPase_C_sf"/>
</dbReference>
<proteinExistence type="inferred from homology"/>
<dbReference type="GO" id="GO:0003677">
    <property type="term" value="F:DNA binding"/>
    <property type="evidence" value="ECO:0007669"/>
    <property type="project" value="UniProtKB-KW"/>
</dbReference>
<evidence type="ECO:0000256" key="2">
    <source>
        <dbReference type="ARBA" id="ARBA00010708"/>
    </source>
</evidence>
<keyword evidence="6" id="KW-0799">Topoisomerase</keyword>
<evidence type="ECO:0000256" key="5">
    <source>
        <dbReference type="ARBA" id="ARBA00022840"/>
    </source>
</evidence>
<keyword evidence="7" id="KW-0238">DNA-binding</keyword>
<dbReference type="AlphaFoldDB" id="A0A517ZHJ5"/>
<comment type="similarity">
    <text evidence="2">Belongs to the type II topoisomerase GyrB family.</text>
</comment>
<dbReference type="Gene3D" id="3.30.565.10">
    <property type="entry name" value="Histidine kinase-like ATPase, C-terminal domain"/>
    <property type="match status" value="1"/>
</dbReference>
<dbReference type="GO" id="GO:0005524">
    <property type="term" value="F:ATP binding"/>
    <property type="evidence" value="ECO:0007669"/>
    <property type="project" value="UniProtKB-KW"/>
</dbReference>
<keyword evidence="8 9" id="KW-0413">Isomerase</keyword>
<evidence type="ECO:0000256" key="8">
    <source>
        <dbReference type="ARBA" id="ARBA00023235"/>
    </source>
</evidence>
<evidence type="ECO:0000313" key="10">
    <source>
        <dbReference type="Proteomes" id="UP000319383"/>
    </source>
</evidence>
<evidence type="ECO:0000256" key="7">
    <source>
        <dbReference type="ARBA" id="ARBA00023125"/>
    </source>
</evidence>
<sequence length="212" mass="23571">MSNSRDNTQPINSFSATDGIRARPTMYLPEFGQRHAVNSLVQECLCISLDNALEGCATEIRITIRGDGSIAIWDNGLPLPLIGSDGLPAIQSLLTIMYACRDAKRAVNKDLCRVGVVVVNALSEWLKVDCGIDARHWRQEYQRGAPVGPFAEIGDTTKTWEQISFLPDRSLLGETQFDIPAFQRWFTDQQFAISNCHITLDDDVTGERLLLS</sequence>
<dbReference type="PANTHER" id="PTHR45866:SF1">
    <property type="entry name" value="DNA GYRASE SUBUNIT B, MITOCHONDRIAL"/>
    <property type="match status" value="1"/>
</dbReference>
<gene>
    <name evidence="9" type="primary">gyrBR</name>
    <name evidence="9" type="ORF">Mal52_04080</name>
</gene>
<keyword evidence="5" id="KW-0067">ATP-binding</keyword>
<dbReference type="EC" id="5.6.2.2" evidence="3"/>
<evidence type="ECO:0000313" key="9">
    <source>
        <dbReference type="EMBL" id="QDU41953.1"/>
    </source>
</evidence>
<organism evidence="9 10">
    <name type="scientific">Symmachiella dynata</name>
    <dbReference type="NCBI Taxonomy" id="2527995"/>
    <lineage>
        <taxon>Bacteria</taxon>
        <taxon>Pseudomonadati</taxon>
        <taxon>Planctomycetota</taxon>
        <taxon>Planctomycetia</taxon>
        <taxon>Planctomycetales</taxon>
        <taxon>Planctomycetaceae</taxon>
        <taxon>Symmachiella</taxon>
    </lineage>
</organism>
<accession>A0A517ZHJ5</accession>
<evidence type="ECO:0000256" key="4">
    <source>
        <dbReference type="ARBA" id="ARBA00022741"/>
    </source>
</evidence>
<dbReference type="GO" id="GO:0003918">
    <property type="term" value="F:DNA topoisomerase type II (double strand cut, ATP-hydrolyzing) activity"/>
    <property type="evidence" value="ECO:0007669"/>
    <property type="project" value="UniProtKB-EC"/>
</dbReference>
<evidence type="ECO:0000256" key="6">
    <source>
        <dbReference type="ARBA" id="ARBA00023029"/>
    </source>
</evidence>
<keyword evidence="4" id="KW-0547">Nucleotide-binding</keyword>